<reference evidence="3" key="1">
    <citation type="submission" date="2010-07" db="EMBL/GenBank/DDBJ databases">
        <title>The genome sequence of Gaeumannomyces graminis var. tritici strain R3-111a-1.</title>
        <authorList>
            <consortium name="The Broad Institute Genome Sequencing Platform"/>
            <person name="Ma L.-J."/>
            <person name="Dead R."/>
            <person name="Young S."/>
            <person name="Zeng Q."/>
            <person name="Koehrsen M."/>
            <person name="Alvarado L."/>
            <person name="Berlin A."/>
            <person name="Chapman S.B."/>
            <person name="Chen Z."/>
            <person name="Freedman E."/>
            <person name="Gellesch M."/>
            <person name="Goldberg J."/>
            <person name="Griggs A."/>
            <person name="Gujja S."/>
            <person name="Heilman E.R."/>
            <person name="Heiman D."/>
            <person name="Hepburn T."/>
            <person name="Howarth C."/>
            <person name="Jen D."/>
            <person name="Larson L."/>
            <person name="Mehta T."/>
            <person name="Neiman D."/>
            <person name="Pearson M."/>
            <person name="Roberts A."/>
            <person name="Saif S."/>
            <person name="Shea T."/>
            <person name="Shenoy N."/>
            <person name="Sisk P."/>
            <person name="Stolte C."/>
            <person name="Sykes S."/>
            <person name="Walk T."/>
            <person name="White J."/>
            <person name="Yandava C."/>
            <person name="Haas B."/>
            <person name="Nusbaum C."/>
            <person name="Birren B."/>
        </authorList>
    </citation>
    <scope>NUCLEOTIDE SEQUENCE [LARGE SCALE GENOMIC DNA]</scope>
    <source>
        <strain evidence="3">R3-111a-1</strain>
    </source>
</reference>
<evidence type="ECO:0000313" key="1">
    <source>
        <dbReference type="EMBL" id="EJT78905.1"/>
    </source>
</evidence>
<reference evidence="2" key="5">
    <citation type="submission" date="2018-04" db="UniProtKB">
        <authorList>
            <consortium name="EnsemblFungi"/>
        </authorList>
    </citation>
    <scope>IDENTIFICATION</scope>
    <source>
        <strain evidence="2">R3-111a-1</strain>
    </source>
</reference>
<dbReference type="HOGENOM" id="CLU_2184132_0_0_1"/>
<sequence>MRYHAKNTQGNAWQYEETGVRDVKSTNLLLVRVLIAKVVDEERLAQVMRSSSGGTGGCVGTSVLDWNAIETTAKKYAGENTDAGRFRDTSKVLWPKPTWDMLDGRELFP</sequence>
<dbReference type="VEuPathDB" id="FungiDB:GGTG_03998"/>
<proteinExistence type="predicted"/>
<reference evidence="1" key="2">
    <citation type="submission" date="2010-07" db="EMBL/GenBank/DDBJ databases">
        <authorList>
            <consortium name="The Broad Institute Genome Sequencing Platform"/>
            <consortium name="Broad Institute Genome Sequencing Center for Infectious Disease"/>
            <person name="Ma L.-J."/>
            <person name="Dead R."/>
            <person name="Young S."/>
            <person name="Zeng Q."/>
            <person name="Koehrsen M."/>
            <person name="Alvarado L."/>
            <person name="Berlin A."/>
            <person name="Chapman S.B."/>
            <person name="Chen Z."/>
            <person name="Freedman E."/>
            <person name="Gellesch M."/>
            <person name="Goldberg J."/>
            <person name="Griggs A."/>
            <person name="Gujja S."/>
            <person name="Heilman E.R."/>
            <person name="Heiman D."/>
            <person name="Hepburn T."/>
            <person name="Howarth C."/>
            <person name="Jen D."/>
            <person name="Larson L."/>
            <person name="Mehta T."/>
            <person name="Neiman D."/>
            <person name="Pearson M."/>
            <person name="Roberts A."/>
            <person name="Saif S."/>
            <person name="Shea T."/>
            <person name="Shenoy N."/>
            <person name="Sisk P."/>
            <person name="Stolte C."/>
            <person name="Sykes S."/>
            <person name="Walk T."/>
            <person name="White J."/>
            <person name="Yandava C."/>
            <person name="Haas B."/>
            <person name="Nusbaum C."/>
            <person name="Birren B."/>
        </authorList>
    </citation>
    <scope>NUCLEOTIDE SEQUENCE</scope>
    <source>
        <strain evidence="1">R3-111a-1</strain>
    </source>
</reference>
<evidence type="ECO:0000313" key="3">
    <source>
        <dbReference type="Proteomes" id="UP000006039"/>
    </source>
</evidence>
<reference evidence="1" key="3">
    <citation type="submission" date="2010-09" db="EMBL/GenBank/DDBJ databases">
        <title>Annotation of Gaeumannomyces graminis var. tritici R3-111a-1.</title>
        <authorList>
            <consortium name="The Broad Institute Genome Sequencing Platform"/>
            <person name="Ma L.-J."/>
            <person name="Dead R."/>
            <person name="Young S.K."/>
            <person name="Zeng Q."/>
            <person name="Gargeya S."/>
            <person name="Fitzgerald M."/>
            <person name="Haas B."/>
            <person name="Abouelleil A."/>
            <person name="Alvarado L."/>
            <person name="Arachchi H.M."/>
            <person name="Berlin A."/>
            <person name="Brown A."/>
            <person name="Chapman S.B."/>
            <person name="Chen Z."/>
            <person name="Dunbar C."/>
            <person name="Freedman E."/>
            <person name="Gearin G."/>
            <person name="Gellesch M."/>
            <person name="Goldberg J."/>
            <person name="Griggs A."/>
            <person name="Gujja S."/>
            <person name="Heiman D."/>
            <person name="Howarth C."/>
            <person name="Larson L."/>
            <person name="Lui A."/>
            <person name="MacDonald P.J.P."/>
            <person name="Mehta T."/>
            <person name="Montmayeur A."/>
            <person name="Murphy C."/>
            <person name="Neiman D."/>
            <person name="Pearson M."/>
            <person name="Priest M."/>
            <person name="Roberts A."/>
            <person name="Saif S."/>
            <person name="Shea T."/>
            <person name="Shenoy N."/>
            <person name="Sisk P."/>
            <person name="Stolte C."/>
            <person name="Sykes S."/>
            <person name="Yandava C."/>
            <person name="Wortman J."/>
            <person name="Nusbaum C."/>
            <person name="Birren B."/>
        </authorList>
    </citation>
    <scope>NUCLEOTIDE SEQUENCE</scope>
    <source>
        <strain evidence="1">R3-111a-1</strain>
    </source>
</reference>
<dbReference type="EMBL" id="GL385396">
    <property type="protein sequence ID" value="EJT78905.1"/>
    <property type="molecule type" value="Genomic_DNA"/>
</dbReference>
<dbReference type="EnsemblFungi" id="EJT78905">
    <property type="protein sequence ID" value="EJT78905"/>
    <property type="gene ID" value="GGTG_03998"/>
</dbReference>
<accession>J3NRU9</accession>
<dbReference type="InterPro" id="IPR054208">
    <property type="entry name" value="DUF6914"/>
</dbReference>
<protein>
    <submittedName>
        <fullName evidence="1 2">Uncharacterized protein</fullName>
    </submittedName>
</protein>
<dbReference type="Pfam" id="PF21858">
    <property type="entry name" value="DUF6914"/>
    <property type="match status" value="2"/>
</dbReference>
<dbReference type="AlphaFoldDB" id="J3NRU9"/>
<dbReference type="OrthoDB" id="2679825at2759"/>
<dbReference type="RefSeq" id="XP_009220050.1">
    <property type="nucleotide sequence ID" value="XM_009221786.1"/>
</dbReference>
<gene>
    <name evidence="2" type="primary">20344456</name>
    <name evidence="1" type="ORF">GGTG_03998</name>
</gene>
<name>J3NRU9_GAET3</name>
<dbReference type="Proteomes" id="UP000006039">
    <property type="component" value="Unassembled WGS sequence"/>
</dbReference>
<evidence type="ECO:0000313" key="2">
    <source>
        <dbReference type="EnsemblFungi" id="EJT78905"/>
    </source>
</evidence>
<dbReference type="GeneID" id="20344456"/>
<keyword evidence="3" id="KW-1185">Reference proteome</keyword>
<reference evidence="2" key="4">
    <citation type="journal article" date="2015" name="G3 (Bethesda)">
        <title>Genome sequences of three phytopathogenic species of the Magnaporthaceae family of fungi.</title>
        <authorList>
            <person name="Okagaki L.H."/>
            <person name="Nunes C.C."/>
            <person name="Sailsbery J."/>
            <person name="Clay B."/>
            <person name="Brown D."/>
            <person name="John T."/>
            <person name="Oh Y."/>
            <person name="Young N."/>
            <person name="Fitzgerald M."/>
            <person name="Haas B.J."/>
            <person name="Zeng Q."/>
            <person name="Young S."/>
            <person name="Adiconis X."/>
            <person name="Fan L."/>
            <person name="Levin J.Z."/>
            <person name="Mitchell T.K."/>
            <person name="Okubara P.A."/>
            <person name="Farman M.L."/>
            <person name="Kohn L.M."/>
            <person name="Birren B."/>
            <person name="Ma L.-J."/>
            <person name="Dean R.A."/>
        </authorList>
    </citation>
    <scope>NUCLEOTIDE SEQUENCE</scope>
    <source>
        <strain evidence="2">R3-111a-1</strain>
    </source>
</reference>
<organism evidence="1">
    <name type="scientific">Gaeumannomyces tritici (strain R3-111a-1)</name>
    <name type="common">Wheat and barley take-all root rot fungus</name>
    <name type="synonym">Gaeumannomyces graminis var. tritici</name>
    <dbReference type="NCBI Taxonomy" id="644352"/>
    <lineage>
        <taxon>Eukaryota</taxon>
        <taxon>Fungi</taxon>
        <taxon>Dikarya</taxon>
        <taxon>Ascomycota</taxon>
        <taxon>Pezizomycotina</taxon>
        <taxon>Sordariomycetes</taxon>
        <taxon>Sordariomycetidae</taxon>
        <taxon>Magnaporthales</taxon>
        <taxon>Magnaporthaceae</taxon>
        <taxon>Gaeumannomyces</taxon>
    </lineage>
</organism>